<dbReference type="Gene3D" id="1.20.1560.10">
    <property type="entry name" value="ABC transporter type 1, transmembrane domain"/>
    <property type="match status" value="1"/>
</dbReference>
<dbReference type="InterPro" id="IPR011527">
    <property type="entry name" value="ABC1_TM_dom"/>
</dbReference>
<dbReference type="Pfam" id="PF00664">
    <property type="entry name" value="ABC_membrane"/>
    <property type="match status" value="1"/>
</dbReference>
<dbReference type="SMART" id="SM00382">
    <property type="entry name" value="AAA"/>
    <property type="match status" value="1"/>
</dbReference>
<proteinExistence type="predicted"/>
<evidence type="ECO:0000313" key="14">
    <source>
        <dbReference type="EMBL" id="KAK2078575.1"/>
    </source>
</evidence>
<evidence type="ECO:0000256" key="8">
    <source>
        <dbReference type="ARBA" id="ARBA00023136"/>
    </source>
</evidence>
<evidence type="ECO:0000256" key="10">
    <source>
        <dbReference type="SAM" id="MobiDB-lite"/>
    </source>
</evidence>
<evidence type="ECO:0000256" key="7">
    <source>
        <dbReference type="ARBA" id="ARBA00022989"/>
    </source>
</evidence>
<feature type="transmembrane region" description="Helical" evidence="11">
    <location>
        <begin position="371"/>
        <end position="392"/>
    </location>
</feature>
<evidence type="ECO:0000256" key="2">
    <source>
        <dbReference type="ARBA" id="ARBA00022448"/>
    </source>
</evidence>
<comment type="subcellular location">
    <subcellularLocation>
        <location evidence="1">Membrane</location>
        <topology evidence="1">Multi-pass membrane protein</topology>
    </subcellularLocation>
</comment>
<evidence type="ECO:0000256" key="9">
    <source>
        <dbReference type="PROSITE-ProRule" id="PRU00235"/>
    </source>
</evidence>
<keyword evidence="3 11" id="KW-0812">Transmembrane</keyword>
<dbReference type="PRINTS" id="PR00633">
    <property type="entry name" value="RCCNDNSATION"/>
</dbReference>
<evidence type="ECO:0000256" key="5">
    <source>
        <dbReference type="ARBA" id="ARBA00022741"/>
    </source>
</evidence>
<protein>
    <submittedName>
        <fullName evidence="14">Uncharacterized protein</fullName>
    </submittedName>
</protein>
<reference evidence="14" key="1">
    <citation type="submission" date="2021-01" db="EMBL/GenBank/DDBJ databases">
        <authorList>
            <person name="Eckstrom K.M.E."/>
        </authorList>
    </citation>
    <scope>NUCLEOTIDE SEQUENCE</scope>
    <source>
        <strain evidence="14">UVCC 0001</strain>
    </source>
</reference>
<dbReference type="Pfam" id="PF25390">
    <property type="entry name" value="WD40_RLD"/>
    <property type="match status" value="1"/>
</dbReference>
<dbReference type="FunFam" id="1.20.1560.10:FF:000215">
    <property type="entry name" value="ABC transporter B family member 4"/>
    <property type="match status" value="1"/>
</dbReference>
<dbReference type="PROSITE" id="PS00626">
    <property type="entry name" value="RCC1_2"/>
    <property type="match status" value="1"/>
</dbReference>
<feature type="domain" description="ABC transmembrane type-1" evidence="13">
    <location>
        <begin position="540"/>
        <end position="822"/>
    </location>
</feature>
<keyword evidence="6" id="KW-0067">ATP-binding</keyword>
<dbReference type="InterPro" id="IPR009091">
    <property type="entry name" value="RCC1/BLIP-II"/>
</dbReference>
<evidence type="ECO:0000256" key="6">
    <source>
        <dbReference type="ARBA" id="ARBA00022840"/>
    </source>
</evidence>
<keyword evidence="4" id="KW-0677">Repeat</keyword>
<feature type="repeat" description="RCC1" evidence="9">
    <location>
        <begin position="3"/>
        <end position="57"/>
    </location>
</feature>
<feature type="transmembrane region" description="Helical" evidence="11">
    <location>
        <begin position="538"/>
        <end position="559"/>
    </location>
</feature>
<organism evidence="14 15">
    <name type="scientific">Prototheca wickerhamii</name>
    <dbReference type="NCBI Taxonomy" id="3111"/>
    <lineage>
        <taxon>Eukaryota</taxon>
        <taxon>Viridiplantae</taxon>
        <taxon>Chlorophyta</taxon>
        <taxon>core chlorophytes</taxon>
        <taxon>Trebouxiophyceae</taxon>
        <taxon>Chlorellales</taxon>
        <taxon>Chlorellaceae</taxon>
        <taxon>Prototheca</taxon>
    </lineage>
</organism>
<feature type="region of interest" description="Disordered" evidence="10">
    <location>
        <begin position="945"/>
        <end position="983"/>
    </location>
</feature>
<feature type="repeat" description="RCC1" evidence="9">
    <location>
        <begin position="58"/>
        <end position="108"/>
    </location>
</feature>
<dbReference type="SUPFAM" id="SSF50985">
    <property type="entry name" value="RCC1/BLIP-II"/>
    <property type="match status" value="1"/>
</dbReference>
<evidence type="ECO:0000256" key="11">
    <source>
        <dbReference type="SAM" id="Phobius"/>
    </source>
</evidence>
<dbReference type="InterPro" id="IPR036640">
    <property type="entry name" value="ABC1_TM_sf"/>
</dbReference>
<keyword evidence="5" id="KW-0547">Nucleotide-binding</keyword>
<evidence type="ECO:0000313" key="15">
    <source>
        <dbReference type="Proteomes" id="UP001255856"/>
    </source>
</evidence>
<feature type="transmembrane region" description="Helical" evidence="11">
    <location>
        <begin position="757"/>
        <end position="781"/>
    </location>
</feature>
<dbReference type="Gene3D" id="2.130.10.30">
    <property type="entry name" value="Regulator of chromosome condensation 1/beta-lactamase-inhibitor protein II"/>
    <property type="match status" value="2"/>
</dbReference>
<dbReference type="InterPro" id="IPR003439">
    <property type="entry name" value="ABC_transporter-like_ATP-bd"/>
</dbReference>
<dbReference type="EMBL" id="JASFZW010000004">
    <property type="protein sequence ID" value="KAK2078575.1"/>
    <property type="molecule type" value="Genomic_DNA"/>
</dbReference>
<evidence type="ECO:0000256" key="1">
    <source>
        <dbReference type="ARBA" id="ARBA00004141"/>
    </source>
</evidence>
<feature type="domain" description="ABC transporter" evidence="12">
    <location>
        <begin position="842"/>
        <end position="1044"/>
    </location>
</feature>
<feature type="transmembrane region" description="Helical" evidence="11">
    <location>
        <begin position="579"/>
        <end position="603"/>
    </location>
</feature>
<dbReference type="GO" id="GO:0005524">
    <property type="term" value="F:ATP binding"/>
    <property type="evidence" value="ECO:0007669"/>
    <property type="project" value="UniProtKB-KW"/>
</dbReference>
<dbReference type="InterPro" id="IPR000408">
    <property type="entry name" value="Reg_chr_condens"/>
</dbReference>
<comment type="caution">
    <text evidence="14">The sequence shown here is derived from an EMBL/GenBank/DDBJ whole genome shotgun (WGS) entry which is preliminary data.</text>
</comment>
<sequence length="1089" mass="114890">MLRRLVTFGTGDCGRLGHGIPLVSLFYPRIVRGPWGDADSPQQVAAGAAHTVLCTQQGAVYCFGLNDKGQLGHSPRLTEVPLPEEVLLPEPVAAVAAGARHTLALTTSGQVWAWGEASNGALGLTGELHISVSKPRLVKFLQGHRIVSIAAGQHHSLAASSDGEVFAWGRDSQGCLGLGSALVGDIEPRPRVLRALETHRIASVSAGHTHSACISTRGEAFMWGDPDYVPGAQRTQEGKISKPRMIPFKGAAEIACGGEMTLAIDGGGRLFEWGPGKPGLGAARSQITAAVPNVSAVKVAAGWQHCAAITARGRLLTWGWGGSQGSAWSWQAAEWADGGQLGHGPNCQDRREPWPVDLIKLYTLADSNLDVLALAWLHTGVMLVLLAHVMGIPKPVYFGPRRRPPYGKVIKGLRIMGPIVNLLLLGKAVAVALWGQEEVLPPETVTGRVGLLCMFFSLGVALLGSLIEQPAALALAKTWQRRWTRAGPARAGGLGHPFLSKEDREEDFAEEGEEEEGSQTEGATVAALVRLSAPDTPILLLAFTAGAAAALGQALIPFYTGRIIDAASIDPAPRAFERYTLHLLLVAAGCALATGVRGGLFTVAMTRLNVRLRTALFASLLRQEAGFFDVTKTGEVTSRLAADTTTVSDQICLNLNVMLRSLTQAAVVLAFMFGASWRLTVVTFVMVPVVLAVCKAYGAYYRRLSKRVQSELAEANSVAEEALGAMSTVKAHAAEDGAAAAYAARLALFYALQLREALAYALYMATNTFLSAAVVAGVLFYGGHLVLAREMSAGSLVSFMLYQQSLSAAFQALGDVFSALSAAVGAADKVVELMRRRPRVPLEGDGALAVFDRGAHPVLRGLDLEIAPGEAVALVGPSGGGKSSVVRLLERLYAPTAGRILLDGLPLGAYAHKWLKRRVALVSQEPVLFARSIARNIALGLEPADGAGAARRPRAPTSSQPRGWPTRTTSSRRCRTATTPTRPPCQEALEATMRGRTVLVIAHRLSTVRGADRIAVVQGGVVTESGPHDALVGAGGLYAALVRRQLARGAEDLGSASNLCLGGRSPTPGEPADLAFLGSEIGQHPHPAQ</sequence>
<dbReference type="Gene3D" id="3.40.50.300">
    <property type="entry name" value="P-loop containing nucleotide triphosphate hydrolases"/>
    <property type="match status" value="2"/>
</dbReference>
<dbReference type="CDD" id="cd18572">
    <property type="entry name" value="ABC_6TM_TAP"/>
    <property type="match status" value="1"/>
</dbReference>
<evidence type="ECO:0000256" key="4">
    <source>
        <dbReference type="ARBA" id="ARBA00022737"/>
    </source>
</evidence>
<keyword evidence="8 11" id="KW-0472">Membrane</keyword>
<dbReference type="PANTHER" id="PTHR43394">
    <property type="entry name" value="ATP-DEPENDENT PERMEASE MDL1, MITOCHONDRIAL"/>
    <property type="match status" value="1"/>
</dbReference>
<feature type="transmembrane region" description="Helical" evidence="11">
    <location>
        <begin position="413"/>
        <end position="434"/>
    </location>
</feature>
<feature type="transmembrane region" description="Helical" evidence="11">
    <location>
        <begin position="681"/>
        <end position="700"/>
    </location>
</feature>
<name>A0AAD9IL00_PROWI</name>
<evidence type="ECO:0000259" key="12">
    <source>
        <dbReference type="PROSITE" id="PS50893"/>
    </source>
</evidence>
<dbReference type="InterPro" id="IPR058923">
    <property type="entry name" value="RCC1-like_dom"/>
</dbReference>
<feature type="transmembrane region" description="Helical" evidence="11">
    <location>
        <begin position="657"/>
        <end position="675"/>
    </location>
</feature>
<keyword evidence="7 11" id="KW-1133">Transmembrane helix</keyword>
<dbReference type="AlphaFoldDB" id="A0AAD9IL00"/>
<gene>
    <name evidence="14" type="ORF">QBZ16_003415</name>
</gene>
<dbReference type="GO" id="GO:0016887">
    <property type="term" value="F:ATP hydrolysis activity"/>
    <property type="evidence" value="ECO:0007669"/>
    <property type="project" value="InterPro"/>
</dbReference>
<dbReference type="GO" id="GO:0016020">
    <property type="term" value="C:membrane"/>
    <property type="evidence" value="ECO:0007669"/>
    <property type="project" value="UniProtKB-SubCell"/>
</dbReference>
<dbReference type="PROSITE" id="PS50929">
    <property type="entry name" value="ABC_TM1F"/>
    <property type="match status" value="1"/>
</dbReference>
<dbReference type="PROSITE" id="PS50893">
    <property type="entry name" value="ABC_TRANSPORTER_2"/>
    <property type="match status" value="1"/>
</dbReference>
<evidence type="ECO:0000256" key="3">
    <source>
        <dbReference type="ARBA" id="ARBA00022692"/>
    </source>
</evidence>
<feature type="region of interest" description="Disordered" evidence="10">
    <location>
        <begin position="488"/>
        <end position="520"/>
    </location>
</feature>
<dbReference type="SUPFAM" id="SSF90123">
    <property type="entry name" value="ABC transporter transmembrane region"/>
    <property type="match status" value="1"/>
</dbReference>
<dbReference type="Proteomes" id="UP001255856">
    <property type="component" value="Unassembled WGS sequence"/>
</dbReference>
<feature type="repeat" description="RCC1" evidence="9">
    <location>
        <begin position="163"/>
        <end position="217"/>
    </location>
</feature>
<dbReference type="PROSITE" id="PS50012">
    <property type="entry name" value="RCC1_3"/>
    <property type="match status" value="4"/>
</dbReference>
<dbReference type="InterPro" id="IPR027417">
    <property type="entry name" value="P-loop_NTPase"/>
</dbReference>
<feature type="repeat" description="RCC1" evidence="9">
    <location>
        <begin position="109"/>
        <end position="162"/>
    </location>
</feature>
<dbReference type="InterPro" id="IPR039421">
    <property type="entry name" value="Type_1_exporter"/>
</dbReference>
<accession>A0AAD9IL00</accession>
<dbReference type="GO" id="GO:0015421">
    <property type="term" value="F:ABC-type oligopeptide transporter activity"/>
    <property type="evidence" value="ECO:0007669"/>
    <property type="project" value="TreeGrafter"/>
</dbReference>
<dbReference type="PANTHER" id="PTHR43394:SF19">
    <property type="entry name" value="ABC TRANSPORTER B FAMILY"/>
    <property type="match status" value="1"/>
</dbReference>
<evidence type="ECO:0000259" key="13">
    <source>
        <dbReference type="PROSITE" id="PS50929"/>
    </source>
</evidence>
<feature type="compositionally biased region" description="Acidic residues" evidence="10">
    <location>
        <begin position="504"/>
        <end position="518"/>
    </location>
</feature>
<keyword evidence="2" id="KW-0813">Transport</keyword>
<feature type="transmembrane region" description="Helical" evidence="11">
    <location>
        <begin position="454"/>
        <end position="476"/>
    </location>
</feature>
<dbReference type="SUPFAM" id="SSF52540">
    <property type="entry name" value="P-loop containing nucleoside triphosphate hydrolases"/>
    <property type="match status" value="1"/>
</dbReference>
<dbReference type="InterPro" id="IPR003593">
    <property type="entry name" value="AAA+_ATPase"/>
</dbReference>
<dbReference type="Pfam" id="PF00005">
    <property type="entry name" value="ABC_tran"/>
    <property type="match status" value="1"/>
</dbReference>
<keyword evidence="15" id="KW-1185">Reference proteome</keyword>